<dbReference type="InterPro" id="IPR002130">
    <property type="entry name" value="Cyclophilin-type_PPIase_dom"/>
</dbReference>
<dbReference type="Pfam" id="PF00160">
    <property type="entry name" value="Pro_isomerase"/>
    <property type="match status" value="1"/>
</dbReference>
<dbReference type="AlphaFoldDB" id="A0A0P0CV90"/>
<reference evidence="10 11" key="1">
    <citation type="submission" date="2015-10" db="EMBL/GenBank/DDBJ databases">
        <authorList>
            <person name="Gilbert D.G."/>
        </authorList>
    </citation>
    <scope>NUCLEOTIDE SEQUENCE [LARGE SCALE GENOMIC DNA]</scope>
    <source>
        <strain evidence="11">HZ-22</strain>
    </source>
</reference>
<comment type="similarity">
    <text evidence="2">Belongs to the cyclophilin-type PPIase family.</text>
</comment>
<evidence type="ECO:0000256" key="5">
    <source>
        <dbReference type="ARBA" id="ARBA00023235"/>
    </source>
</evidence>
<sequence>MLKLHSAFLLLITLLTFSSCKIQYPDLEEGIYAEIITTKGTMVAKLAYDKAPITVANFVSLAEGTNTLVENSFKNKKFYNGLLFHRVIDGFMIQGGDPVGDGTGDPGYKFNNEFHTDLKHDKPGVLSMANSGPNSNGSQFFITEVAKPFLDNNYNVFGELVIGLDIQDTISNVKTSENDKPIEDVVIKQLNIIRKGNEAKSFDAPEIFINHFAEIDRIEKEKEAKAKAIKDANISKFKNQKEQATTLPSGLQYIVTKKGAGKKLPKMAKVLIHYAMYFDDGLFMATNKLEIAEAQNQVSERSIKNNEYQPFAASIGPDAKMITGFKEGLQQLSIGDQATLFVPYHLAYGESGGNGFPPKTNLIFEVEIIELVK</sequence>
<dbReference type="STRING" id="1736674.APS56_14385"/>
<evidence type="ECO:0000256" key="3">
    <source>
        <dbReference type="ARBA" id="ARBA00013194"/>
    </source>
</evidence>
<accession>A0A0P0CV90</accession>
<dbReference type="SUPFAM" id="SSF50891">
    <property type="entry name" value="Cyclophilin-like"/>
    <property type="match status" value="1"/>
</dbReference>
<dbReference type="CDD" id="cd00317">
    <property type="entry name" value="cyclophilin"/>
    <property type="match status" value="1"/>
</dbReference>
<evidence type="ECO:0000256" key="7">
    <source>
        <dbReference type="SAM" id="SignalP"/>
    </source>
</evidence>
<organism evidence="10 11">
    <name type="scientific">Pseudalgibacter alginicilyticus</name>
    <dbReference type="NCBI Taxonomy" id="1736674"/>
    <lineage>
        <taxon>Bacteria</taxon>
        <taxon>Pseudomonadati</taxon>
        <taxon>Bacteroidota</taxon>
        <taxon>Flavobacteriia</taxon>
        <taxon>Flavobacteriales</taxon>
        <taxon>Flavobacteriaceae</taxon>
        <taxon>Pseudalgibacter</taxon>
    </lineage>
</organism>
<dbReference type="PANTHER" id="PTHR45625:SF4">
    <property type="entry name" value="PEPTIDYLPROLYL ISOMERASE DOMAIN AND WD REPEAT-CONTAINING PROTEIN 1"/>
    <property type="match status" value="1"/>
</dbReference>
<dbReference type="GO" id="GO:0006457">
    <property type="term" value="P:protein folding"/>
    <property type="evidence" value="ECO:0007669"/>
    <property type="project" value="InterPro"/>
</dbReference>
<dbReference type="SUPFAM" id="SSF54534">
    <property type="entry name" value="FKBP-like"/>
    <property type="match status" value="1"/>
</dbReference>
<evidence type="ECO:0000256" key="1">
    <source>
        <dbReference type="ARBA" id="ARBA00000971"/>
    </source>
</evidence>
<dbReference type="KEGG" id="ahz:APS56_14385"/>
<dbReference type="PRINTS" id="PR00153">
    <property type="entry name" value="CSAPPISMRASE"/>
</dbReference>
<evidence type="ECO:0000313" key="11">
    <source>
        <dbReference type="Proteomes" id="UP000057981"/>
    </source>
</evidence>
<keyword evidence="5 6" id="KW-0413">Isomerase</keyword>
<keyword evidence="7" id="KW-0732">Signal</keyword>
<feature type="signal peptide" evidence="7">
    <location>
        <begin position="1"/>
        <end position="21"/>
    </location>
</feature>
<gene>
    <name evidence="10" type="ORF">APS56_14385</name>
</gene>
<dbReference type="Gene3D" id="3.10.50.40">
    <property type="match status" value="1"/>
</dbReference>
<evidence type="ECO:0000256" key="4">
    <source>
        <dbReference type="ARBA" id="ARBA00023110"/>
    </source>
</evidence>
<feature type="domain" description="PPIase FKBP-type" evidence="8">
    <location>
        <begin position="267"/>
        <end position="372"/>
    </location>
</feature>
<keyword evidence="11" id="KW-1185">Reference proteome</keyword>
<dbReference type="PROSITE" id="PS00170">
    <property type="entry name" value="CSA_PPIASE_1"/>
    <property type="match status" value="1"/>
</dbReference>
<dbReference type="InterPro" id="IPR020892">
    <property type="entry name" value="Cyclophilin-type_PPIase_CS"/>
</dbReference>
<keyword evidence="4 6" id="KW-0697">Rotamase</keyword>
<proteinExistence type="inferred from homology"/>
<dbReference type="Proteomes" id="UP000057981">
    <property type="component" value="Chromosome"/>
</dbReference>
<feature type="chain" id="PRO_5006042956" description="peptidylprolyl isomerase" evidence="7">
    <location>
        <begin position="22"/>
        <end position="373"/>
    </location>
</feature>
<dbReference type="InterPro" id="IPR046357">
    <property type="entry name" value="PPIase_dom_sf"/>
</dbReference>
<evidence type="ECO:0000313" key="10">
    <source>
        <dbReference type="EMBL" id="ALJ06855.1"/>
    </source>
</evidence>
<evidence type="ECO:0000259" key="9">
    <source>
        <dbReference type="PROSITE" id="PS50072"/>
    </source>
</evidence>
<dbReference type="InterPro" id="IPR044666">
    <property type="entry name" value="Cyclophilin_A-like"/>
</dbReference>
<dbReference type="Gene3D" id="2.40.100.10">
    <property type="entry name" value="Cyclophilin-like"/>
    <property type="match status" value="1"/>
</dbReference>
<dbReference type="EC" id="5.2.1.8" evidence="3 6"/>
<dbReference type="PROSITE" id="PS51257">
    <property type="entry name" value="PROKAR_LIPOPROTEIN"/>
    <property type="match status" value="1"/>
</dbReference>
<dbReference type="PROSITE" id="PS50059">
    <property type="entry name" value="FKBP_PPIASE"/>
    <property type="match status" value="1"/>
</dbReference>
<dbReference type="PANTHER" id="PTHR45625">
    <property type="entry name" value="PEPTIDYL-PROLYL CIS-TRANS ISOMERASE-RELATED"/>
    <property type="match status" value="1"/>
</dbReference>
<dbReference type="EMBL" id="CP012898">
    <property type="protein sequence ID" value="ALJ06855.1"/>
    <property type="molecule type" value="Genomic_DNA"/>
</dbReference>
<dbReference type="Pfam" id="PF00254">
    <property type="entry name" value="FKBP_C"/>
    <property type="match status" value="1"/>
</dbReference>
<evidence type="ECO:0000256" key="6">
    <source>
        <dbReference type="PROSITE-ProRule" id="PRU00277"/>
    </source>
</evidence>
<protein>
    <recommendedName>
        <fullName evidence="3 6">peptidylprolyl isomerase</fullName>
        <ecNumber evidence="3 6">5.2.1.8</ecNumber>
    </recommendedName>
</protein>
<evidence type="ECO:0000259" key="8">
    <source>
        <dbReference type="PROSITE" id="PS50059"/>
    </source>
</evidence>
<dbReference type="PROSITE" id="PS50072">
    <property type="entry name" value="CSA_PPIASE_2"/>
    <property type="match status" value="1"/>
</dbReference>
<dbReference type="GO" id="GO:0003755">
    <property type="term" value="F:peptidyl-prolyl cis-trans isomerase activity"/>
    <property type="evidence" value="ECO:0007669"/>
    <property type="project" value="UniProtKB-KW"/>
</dbReference>
<dbReference type="PATRIC" id="fig|1736674.3.peg.2937"/>
<comment type="catalytic activity">
    <reaction evidence="1 6">
        <text>[protein]-peptidylproline (omega=180) = [protein]-peptidylproline (omega=0)</text>
        <dbReference type="Rhea" id="RHEA:16237"/>
        <dbReference type="Rhea" id="RHEA-COMP:10747"/>
        <dbReference type="Rhea" id="RHEA-COMP:10748"/>
        <dbReference type="ChEBI" id="CHEBI:83833"/>
        <dbReference type="ChEBI" id="CHEBI:83834"/>
        <dbReference type="EC" id="5.2.1.8"/>
    </reaction>
</comment>
<dbReference type="InterPro" id="IPR029000">
    <property type="entry name" value="Cyclophilin-like_dom_sf"/>
</dbReference>
<name>A0A0P0CV90_9FLAO</name>
<dbReference type="InterPro" id="IPR001179">
    <property type="entry name" value="PPIase_FKBP_dom"/>
</dbReference>
<evidence type="ECO:0000256" key="2">
    <source>
        <dbReference type="ARBA" id="ARBA00007365"/>
    </source>
</evidence>
<feature type="domain" description="PPIase cyclophilin-type" evidence="9">
    <location>
        <begin position="40"/>
        <end position="192"/>
    </location>
</feature>